<sequence>MEVVTGALPSVLYKLGELLVGEYNLQTEVRSGIKFLKSELESMQVALEKISETPVDQLDKQDRIWARDVRELSYDIEDNIDTFIVRIKGNEPAKNSGFTKFIDKTLGSLIQPKIRRKIATNIRDIKSRVEEVANRRDRYRILDSNAIAKPVRVDPRAFIRYEKSSELIGIEEARDEVIKILVECNEVSKKQDQIVSIVGFGGLGKTTLANVVYEKLKEKFNCSAFVSVSQAPEMEKLFKEMLHQLTKKSNEYINGIDELREFLHKKRYLIVIDDIWDISHWKAIRRVLPLDSDGYRIIITTRNIRVAEQAGGAYKMKPLCLDNSRKLLYRRIFGNEDKDICPDEQLAEVSDRILKKCGGVPLAIITIASLLVGKERNKMEWYDVCNSIGTGLEENSLDVDNMRKILSLSYYDMPSRLRTCLLYLSVFPEDYTFDKDRLIWMWIAEGFVQCEKQGVRQFEMGENYLNELVNRSMIQPIYDNDSGMIRSCHVHDMVLDLTRSLSSEENFITILNGWDHTTPSAKVRRLSLQNGKVDHDTAGASISMQQVRSLIIFPYAFDSMPSLQRFGVLRVLDLQDCNLSHGISLKYLGHLLQLRYLGLKNTRITKLPEEIENLQFLQTFDVRRTNISCLPSAIVKLRHLMCLRMYDETRVPNGIGRLTSIEELSILGIYHSSTNILEELAHLTELRVLDVTCYVEWNGSLEKSLVKCLHKLKKIQSLFIWVKSGECNLDAWVVAPRHLRRLQLWGCCFSKLPVWINPSLLADLSVLTISVRELHQEDLEVLGRLPALRYLDPTVDYEDLGIRRRFTVGASLFPCLVSCKFMQFGGPVVFQQGAMPRLAELWLDFPVRETREMNGGFDLGLGNLPSLQTVRVFLQSEGANKMEMKEAEAAVRYSIGIHPNGPSLDIRGFLRD</sequence>
<dbReference type="InterPro" id="IPR036388">
    <property type="entry name" value="WH-like_DNA-bd_sf"/>
</dbReference>
<feature type="domain" description="Disease resistance protein winged helix" evidence="9">
    <location>
        <begin position="426"/>
        <end position="497"/>
    </location>
</feature>
<protein>
    <recommendedName>
        <fullName evidence="14">AAA+ ATPase domain-containing protein</fullName>
    </recommendedName>
</protein>
<dbReference type="Proteomes" id="UP001497457">
    <property type="component" value="Chromosome 22rd"/>
</dbReference>
<dbReference type="InterPro" id="IPR027417">
    <property type="entry name" value="P-loop_NTPase"/>
</dbReference>
<keyword evidence="13" id="KW-1185">Reference proteome</keyword>
<accession>A0ABC9H4T8</accession>
<feature type="domain" description="Disease resistance N-terminal" evidence="8">
    <location>
        <begin position="8"/>
        <end position="94"/>
    </location>
</feature>
<comment type="similarity">
    <text evidence="1">Belongs to the disease resistance NB-LRR family.</text>
</comment>
<dbReference type="GO" id="GO:0009626">
    <property type="term" value="P:plant-type hypersensitive response"/>
    <property type="evidence" value="ECO:0007669"/>
    <property type="project" value="UniProtKB-ARBA"/>
</dbReference>
<dbReference type="SUPFAM" id="SSF52540">
    <property type="entry name" value="P-loop containing nucleoside triphosphate hydrolases"/>
    <property type="match status" value="1"/>
</dbReference>
<dbReference type="PANTHER" id="PTHR23155">
    <property type="entry name" value="DISEASE RESISTANCE PROTEIN RP"/>
    <property type="match status" value="1"/>
</dbReference>
<dbReference type="Pfam" id="PF00931">
    <property type="entry name" value="NB-ARC"/>
    <property type="match status" value="1"/>
</dbReference>
<dbReference type="InterPro" id="IPR044974">
    <property type="entry name" value="Disease_R_plants"/>
</dbReference>
<dbReference type="Gene3D" id="3.80.10.10">
    <property type="entry name" value="Ribonuclease Inhibitor"/>
    <property type="match status" value="1"/>
</dbReference>
<dbReference type="CDD" id="cd14798">
    <property type="entry name" value="RX-CC_like"/>
    <property type="match status" value="1"/>
</dbReference>
<organism evidence="12 13">
    <name type="scientific">Urochloa decumbens</name>
    <dbReference type="NCBI Taxonomy" id="240449"/>
    <lineage>
        <taxon>Eukaryota</taxon>
        <taxon>Viridiplantae</taxon>
        <taxon>Streptophyta</taxon>
        <taxon>Embryophyta</taxon>
        <taxon>Tracheophyta</taxon>
        <taxon>Spermatophyta</taxon>
        <taxon>Magnoliopsida</taxon>
        <taxon>Liliopsida</taxon>
        <taxon>Poales</taxon>
        <taxon>Poaceae</taxon>
        <taxon>PACMAD clade</taxon>
        <taxon>Panicoideae</taxon>
        <taxon>Panicodae</taxon>
        <taxon>Paniceae</taxon>
        <taxon>Melinidinae</taxon>
        <taxon>Urochloa</taxon>
    </lineage>
</organism>
<gene>
    <name evidence="12" type="ORF">URODEC1_LOCUS122910</name>
    <name evidence="11" type="ORF">URODEC1_LOCUS57176</name>
</gene>
<evidence type="ECO:0000313" key="12">
    <source>
        <dbReference type="EMBL" id="CAM0149769.1"/>
    </source>
</evidence>
<dbReference type="FunFam" id="1.10.10.10:FF:000322">
    <property type="entry name" value="Probable disease resistance protein At1g63360"/>
    <property type="match status" value="1"/>
</dbReference>
<dbReference type="PRINTS" id="PR00364">
    <property type="entry name" value="DISEASERSIST"/>
</dbReference>
<dbReference type="InterPro" id="IPR058922">
    <property type="entry name" value="WHD_DRP"/>
</dbReference>
<dbReference type="InterPro" id="IPR038005">
    <property type="entry name" value="RX-like_CC"/>
</dbReference>
<dbReference type="Proteomes" id="UP001497457">
    <property type="component" value="Unassembled WGS sequence"/>
</dbReference>
<feature type="domain" description="Disease resistance R13L4/SHOC-2-like LRR" evidence="10">
    <location>
        <begin position="546"/>
        <end position="904"/>
    </location>
</feature>
<dbReference type="Gene3D" id="1.10.10.10">
    <property type="entry name" value="Winged helix-like DNA-binding domain superfamily/Winged helix DNA-binding domain"/>
    <property type="match status" value="1"/>
</dbReference>
<evidence type="ECO:0000256" key="2">
    <source>
        <dbReference type="ARBA" id="ARBA00022614"/>
    </source>
</evidence>
<dbReference type="Pfam" id="PF23598">
    <property type="entry name" value="LRR_14"/>
    <property type="match status" value="1"/>
</dbReference>
<evidence type="ECO:0000259" key="8">
    <source>
        <dbReference type="Pfam" id="PF18052"/>
    </source>
</evidence>
<dbReference type="Pfam" id="PF23559">
    <property type="entry name" value="WHD_DRP"/>
    <property type="match status" value="1"/>
</dbReference>
<evidence type="ECO:0000256" key="1">
    <source>
        <dbReference type="ARBA" id="ARBA00008894"/>
    </source>
</evidence>
<name>A0ABC9H4T8_9POAL</name>
<reference evidence="12 13" key="1">
    <citation type="submission" date="2024-10" db="EMBL/GenBank/DDBJ databases">
        <authorList>
            <person name="Ryan C."/>
        </authorList>
    </citation>
    <scope>NUCLEOTIDE SEQUENCE [LARGE SCALE GENOMIC DNA]</scope>
</reference>
<dbReference type="Pfam" id="PF18052">
    <property type="entry name" value="Rx_N"/>
    <property type="match status" value="1"/>
</dbReference>
<dbReference type="Gene3D" id="1.10.8.430">
    <property type="entry name" value="Helical domain of apoptotic protease-activating factors"/>
    <property type="match status" value="1"/>
</dbReference>
<feature type="domain" description="NB-ARC" evidence="7">
    <location>
        <begin position="173"/>
        <end position="328"/>
    </location>
</feature>
<dbReference type="Gene3D" id="1.20.5.4130">
    <property type="match status" value="1"/>
</dbReference>
<evidence type="ECO:0000259" key="9">
    <source>
        <dbReference type="Pfam" id="PF23559"/>
    </source>
</evidence>
<keyword evidence="3" id="KW-0677">Repeat</keyword>
<proteinExistence type="inferred from homology"/>
<dbReference type="GO" id="GO:0042742">
    <property type="term" value="P:defense response to bacterium"/>
    <property type="evidence" value="ECO:0007669"/>
    <property type="project" value="UniProtKB-ARBA"/>
</dbReference>
<keyword evidence="5" id="KW-0611">Plant defense</keyword>
<dbReference type="InterPro" id="IPR041118">
    <property type="entry name" value="Rx_N"/>
</dbReference>
<dbReference type="InterPro" id="IPR055414">
    <property type="entry name" value="LRR_R13L4/SHOC2-like"/>
</dbReference>
<dbReference type="GO" id="GO:0000166">
    <property type="term" value="F:nucleotide binding"/>
    <property type="evidence" value="ECO:0007669"/>
    <property type="project" value="UniProtKB-KW"/>
</dbReference>
<evidence type="ECO:0000259" key="10">
    <source>
        <dbReference type="Pfam" id="PF23598"/>
    </source>
</evidence>
<dbReference type="EMBL" id="OZ075132">
    <property type="protein sequence ID" value="CAL4983709.1"/>
    <property type="molecule type" value="Genomic_DNA"/>
</dbReference>
<evidence type="ECO:0000313" key="11">
    <source>
        <dbReference type="EMBL" id="CAL4983709.1"/>
    </source>
</evidence>
<keyword evidence="6" id="KW-0175">Coiled coil</keyword>
<dbReference type="AlphaFoldDB" id="A0ABC9H4T8"/>
<dbReference type="PANTHER" id="PTHR23155:SF1116">
    <property type="entry name" value="OS12G0273300 PROTEIN"/>
    <property type="match status" value="1"/>
</dbReference>
<dbReference type="FunFam" id="3.40.50.300:FF:001091">
    <property type="entry name" value="Probable disease resistance protein At1g61300"/>
    <property type="match status" value="1"/>
</dbReference>
<evidence type="ECO:0008006" key="14">
    <source>
        <dbReference type="Google" id="ProtNLM"/>
    </source>
</evidence>
<evidence type="ECO:0000259" key="7">
    <source>
        <dbReference type="Pfam" id="PF00931"/>
    </source>
</evidence>
<dbReference type="InterPro" id="IPR042197">
    <property type="entry name" value="Apaf_helical"/>
</dbReference>
<keyword evidence="2" id="KW-0433">Leucine-rich repeat</keyword>
<evidence type="ECO:0000256" key="5">
    <source>
        <dbReference type="ARBA" id="ARBA00022821"/>
    </source>
</evidence>
<dbReference type="EMBL" id="CAXIPR030002424">
    <property type="protein sequence ID" value="CAM0149769.1"/>
    <property type="molecule type" value="Genomic_DNA"/>
</dbReference>
<dbReference type="InterPro" id="IPR032675">
    <property type="entry name" value="LRR_dom_sf"/>
</dbReference>
<evidence type="ECO:0000256" key="6">
    <source>
        <dbReference type="ARBA" id="ARBA00023054"/>
    </source>
</evidence>
<dbReference type="SUPFAM" id="SSF52058">
    <property type="entry name" value="L domain-like"/>
    <property type="match status" value="1"/>
</dbReference>
<keyword evidence="4" id="KW-0547">Nucleotide-binding</keyword>
<dbReference type="Gene3D" id="3.40.50.300">
    <property type="entry name" value="P-loop containing nucleotide triphosphate hydrolases"/>
    <property type="match status" value="1"/>
</dbReference>
<dbReference type="InterPro" id="IPR002182">
    <property type="entry name" value="NB-ARC"/>
</dbReference>
<evidence type="ECO:0000256" key="3">
    <source>
        <dbReference type="ARBA" id="ARBA00022737"/>
    </source>
</evidence>
<evidence type="ECO:0000256" key="4">
    <source>
        <dbReference type="ARBA" id="ARBA00022741"/>
    </source>
</evidence>
<dbReference type="GO" id="GO:0002758">
    <property type="term" value="P:innate immune response-activating signaling pathway"/>
    <property type="evidence" value="ECO:0007669"/>
    <property type="project" value="UniProtKB-ARBA"/>
</dbReference>
<evidence type="ECO:0000313" key="13">
    <source>
        <dbReference type="Proteomes" id="UP001497457"/>
    </source>
</evidence>